<name>A0AA39V845_9LECA</name>
<evidence type="ECO:0000313" key="5">
    <source>
        <dbReference type="Proteomes" id="UP001166286"/>
    </source>
</evidence>
<evidence type="ECO:0000313" key="4">
    <source>
        <dbReference type="EMBL" id="KAK0511710.1"/>
    </source>
</evidence>
<proteinExistence type="predicted"/>
<keyword evidence="5" id="KW-1185">Reference proteome</keyword>
<sequence>MLTKCWPIYVVLIIGIVQAQCYFPGGDLADDYLFCNPYAFTTLCCKSGWTCFDNGLCVVTDSDSSNPNLSPVGSAARGACTNPLWNDTACGNFCLDDPVNDNDGSVISCGNQNWCCQPGAAAGTCNCASGDGTFSLQDGLAQTIIGIQGLGNTNTDIIPISSASTPPTTASSPAMTTSSTPSQGGATEAEPTTSSSLGYGTSLSASAASKTSSPSSSSSSPSGQSILTVTIQPTIITMMPTSGISTTSGSNSPTASAVSSIGVPHRTAFKIGLSVGLITFAVAVVCLFIFLCLRRQRRRARRGDFIGRNVPSPPSAAQHGSSDTGDTAQDFEYRTLWPPLNGAPESLANRSGYELHPLVPDHDTDRRVQPPLSGPPAADPYAVPPHGPDVRREASPLQRGPGAASPLNYRPTMRGANRPRGNAYRTLPRAPQAWMSEVPEISQDWPPGEQR</sequence>
<feature type="compositionally biased region" description="Low complexity" evidence="1">
    <location>
        <begin position="158"/>
        <end position="182"/>
    </location>
</feature>
<feature type="compositionally biased region" description="Basic and acidic residues" evidence="1">
    <location>
        <begin position="359"/>
        <end position="368"/>
    </location>
</feature>
<gene>
    <name evidence="4" type="ORF">JMJ35_006283</name>
</gene>
<keyword evidence="2" id="KW-0812">Transmembrane</keyword>
<feature type="region of interest" description="Disordered" evidence="1">
    <location>
        <begin position="354"/>
        <end position="451"/>
    </location>
</feature>
<keyword evidence="2" id="KW-0472">Membrane</keyword>
<organism evidence="4 5">
    <name type="scientific">Cladonia borealis</name>
    <dbReference type="NCBI Taxonomy" id="184061"/>
    <lineage>
        <taxon>Eukaryota</taxon>
        <taxon>Fungi</taxon>
        <taxon>Dikarya</taxon>
        <taxon>Ascomycota</taxon>
        <taxon>Pezizomycotina</taxon>
        <taxon>Lecanoromycetes</taxon>
        <taxon>OSLEUM clade</taxon>
        <taxon>Lecanoromycetidae</taxon>
        <taxon>Lecanorales</taxon>
        <taxon>Lecanorineae</taxon>
        <taxon>Cladoniaceae</taxon>
        <taxon>Cladonia</taxon>
    </lineage>
</organism>
<comment type="caution">
    <text evidence="4">The sequence shown here is derived from an EMBL/GenBank/DDBJ whole genome shotgun (WGS) entry which is preliminary data.</text>
</comment>
<reference evidence="4" key="1">
    <citation type="submission" date="2023-03" db="EMBL/GenBank/DDBJ databases">
        <title>Complete genome of Cladonia borealis.</title>
        <authorList>
            <person name="Park H."/>
        </authorList>
    </citation>
    <scope>NUCLEOTIDE SEQUENCE</scope>
    <source>
        <strain evidence="4">ANT050790</strain>
    </source>
</reference>
<keyword evidence="3" id="KW-0732">Signal</keyword>
<feature type="region of interest" description="Disordered" evidence="1">
    <location>
        <begin position="158"/>
        <end position="195"/>
    </location>
</feature>
<feature type="chain" id="PRO_5041284865" description="Mid2 domain-containing protein" evidence="3">
    <location>
        <begin position="20"/>
        <end position="451"/>
    </location>
</feature>
<dbReference type="AlphaFoldDB" id="A0AA39V845"/>
<feature type="signal peptide" evidence="3">
    <location>
        <begin position="1"/>
        <end position="19"/>
    </location>
</feature>
<feature type="compositionally biased region" description="Pro residues" evidence="1">
    <location>
        <begin position="372"/>
        <end position="387"/>
    </location>
</feature>
<evidence type="ECO:0000256" key="2">
    <source>
        <dbReference type="SAM" id="Phobius"/>
    </source>
</evidence>
<feature type="compositionally biased region" description="Polar residues" evidence="1">
    <location>
        <begin position="318"/>
        <end position="327"/>
    </location>
</feature>
<evidence type="ECO:0000256" key="3">
    <source>
        <dbReference type="SAM" id="SignalP"/>
    </source>
</evidence>
<evidence type="ECO:0008006" key="6">
    <source>
        <dbReference type="Google" id="ProtNLM"/>
    </source>
</evidence>
<accession>A0AA39V845</accession>
<protein>
    <recommendedName>
        <fullName evidence="6">Mid2 domain-containing protein</fullName>
    </recommendedName>
</protein>
<keyword evidence="2" id="KW-1133">Transmembrane helix</keyword>
<evidence type="ECO:0000256" key="1">
    <source>
        <dbReference type="SAM" id="MobiDB-lite"/>
    </source>
</evidence>
<dbReference type="Proteomes" id="UP001166286">
    <property type="component" value="Unassembled WGS sequence"/>
</dbReference>
<dbReference type="EMBL" id="JAFEKC020000013">
    <property type="protein sequence ID" value="KAK0511710.1"/>
    <property type="molecule type" value="Genomic_DNA"/>
</dbReference>
<feature type="region of interest" description="Disordered" evidence="1">
    <location>
        <begin position="304"/>
        <end position="328"/>
    </location>
</feature>
<feature type="transmembrane region" description="Helical" evidence="2">
    <location>
        <begin position="271"/>
        <end position="293"/>
    </location>
</feature>